<dbReference type="InterPro" id="IPR036322">
    <property type="entry name" value="WD40_repeat_dom_sf"/>
</dbReference>
<dbReference type="GO" id="GO:0048188">
    <property type="term" value="C:Set1C/COMPASS complex"/>
    <property type="evidence" value="ECO:0007669"/>
    <property type="project" value="TreeGrafter"/>
</dbReference>
<name>A0A0F4YPA4_RASE3</name>
<protein>
    <submittedName>
        <fullName evidence="8">WD domain, G-beta repeat containing protein</fullName>
    </submittedName>
</protein>
<evidence type="ECO:0000313" key="9">
    <source>
        <dbReference type="Proteomes" id="UP000053958"/>
    </source>
</evidence>
<evidence type="ECO:0000256" key="5">
    <source>
        <dbReference type="ARBA" id="ARBA00023242"/>
    </source>
</evidence>
<feature type="region of interest" description="Disordered" evidence="7">
    <location>
        <begin position="71"/>
        <end position="96"/>
    </location>
</feature>
<dbReference type="InterPro" id="IPR001680">
    <property type="entry name" value="WD40_rpt"/>
</dbReference>
<evidence type="ECO:0000256" key="7">
    <source>
        <dbReference type="SAM" id="MobiDB-lite"/>
    </source>
</evidence>
<dbReference type="PROSITE" id="PS50082">
    <property type="entry name" value="WD_REPEATS_2"/>
    <property type="match status" value="2"/>
</dbReference>
<dbReference type="Proteomes" id="UP000053958">
    <property type="component" value="Unassembled WGS sequence"/>
</dbReference>
<dbReference type="InterPro" id="IPR015943">
    <property type="entry name" value="WD40/YVTN_repeat-like_dom_sf"/>
</dbReference>
<dbReference type="PROSITE" id="PS50294">
    <property type="entry name" value="WD_REPEATS_REGION"/>
    <property type="match status" value="1"/>
</dbReference>
<dbReference type="PANTHER" id="PTHR19861">
    <property type="entry name" value="WD40 REPEAT PROTEIN SWD2"/>
    <property type="match status" value="1"/>
</dbReference>
<evidence type="ECO:0000256" key="4">
    <source>
        <dbReference type="ARBA" id="ARBA00022737"/>
    </source>
</evidence>
<gene>
    <name evidence="8" type="ORF">T310_5913</name>
</gene>
<evidence type="ECO:0000313" key="8">
    <source>
        <dbReference type="EMBL" id="KKA20084.1"/>
    </source>
</evidence>
<comment type="similarity">
    <text evidence="2">Belongs to the WD repeat SWD2 family.</text>
</comment>
<keyword evidence="4" id="KW-0677">Repeat</keyword>
<dbReference type="RefSeq" id="XP_013326696.1">
    <property type="nucleotide sequence ID" value="XM_013471242.1"/>
</dbReference>
<feature type="compositionally biased region" description="Pro residues" evidence="7">
    <location>
        <begin position="79"/>
        <end position="89"/>
    </location>
</feature>
<dbReference type="GeneID" id="25318235"/>
<keyword evidence="3 6" id="KW-0853">WD repeat</keyword>
<dbReference type="GO" id="GO:0003682">
    <property type="term" value="F:chromatin binding"/>
    <property type="evidence" value="ECO:0007669"/>
    <property type="project" value="TreeGrafter"/>
</dbReference>
<comment type="subcellular location">
    <subcellularLocation>
        <location evidence="1">Nucleus</location>
    </subcellularLocation>
</comment>
<evidence type="ECO:0000256" key="3">
    <source>
        <dbReference type="ARBA" id="ARBA00022574"/>
    </source>
</evidence>
<reference evidence="8 9" key="1">
    <citation type="submission" date="2015-04" db="EMBL/GenBank/DDBJ databases">
        <authorList>
            <person name="Heijne W.H."/>
            <person name="Fedorova N.D."/>
            <person name="Nierman W.C."/>
            <person name="Vollebregt A.W."/>
            <person name="Zhao Z."/>
            <person name="Wu L."/>
            <person name="Kumar M."/>
            <person name="Stam H."/>
            <person name="van den Berg M.A."/>
            <person name="Pel H.J."/>
        </authorList>
    </citation>
    <scope>NUCLEOTIDE SEQUENCE [LARGE SCALE GENOMIC DNA]</scope>
    <source>
        <strain evidence="8 9">CBS 393.64</strain>
    </source>
</reference>
<sequence>MAVGELGPLPLARSRSQGALAAALIGIAFPALRLSGSARRQPIGGVCSVCSTVMFPTRDCEKIADRVLPMAETQQQQQQPPPPPPPQSSTPPTQKVSDVIRHYRPTKIFRCGKPDSPVHITSLDFDDQGEYLVASGDDEAIQVFDIKEGKSTKTVPSKKYGAHLARFTHHSRQVLHASTKVDDSLRLLDLHNESYLRYFSGHTDKVTCLALSPGSDAFISCSKDDTIALWDLNSRNAQGKLKLATPYLVAFDPSATVIAIASQSTSSVLLYDFRNYDKPPFATFDLAPHEEKFTPSTRGRLWTRLEFSNDGKNLLVGTDYHGHFVLDAFDGTLKSFLVGRGGSTGRAAPISTSGKPLGQGDACFTPDGRYVIGGAGEQPDVLVWDTHQTPGSDLLLQPMAKLPHRGRTAIIESNPRYNMIASADKEIVFWLPEEGAKASEK</sequence>
<dbReference type="AlphaFoldDB" id="A0A0F4YPA4"/>
<dbReference type="EMBL" id="LASV01000291">
    <property type="protein sequence ID" value="KKA20084.1"/>
    <property type="molecule type" value="Genomic_DNA"/>
</dbReference>
<dbReference type="OrthoDB" id="27537at2759"/>
<proteinExistence type="inferred from homology"/>
<organism evidence="8 9">
    <name type="scientific">Rasamsonia emersonii (strain ATCC 16479 / CBS 393.64 / IMI 116815)</name>
    <dbReference type="NCBI Taxonomy" id="1408163"/>
    <lineage>
        <taxon>Eukaryota</taxon>
        <taxon>Fungi</taxon>
        <taxon>Dikarya</taxon>
        <taxon>Ascomycota</taxon>
        <taxon>Pezizomycotina</taxon>
        <taxon>Eurotiomycetes</taxon>
        <taxon>Eurotiomycetidae</taxon>
        <taxon>Eurotiales</taxon>
        <taxon>Trichocomaceae</taxon>
        <taxon>Rasamsonia</taxon>
    </lineage>
</organism>
<dbReference type="SUPFAM" id="SSF50978">
    <property type="entry name" value="WD40 repeat-like"/>
    <property type="match status" value="1"/>
</dbReference>
<keyword evidence="5" id="KW-0539">Nucleus</keyword>
<feature type="repeat" description="WD" evidence="6">
    <location>
        <begin position="199"/>
        <end position="240"/>
    </location>
</feature>
<dbReference type="GO" id="GO:0016070">
    <property type="term" value="P:RNA metabolic process"/>
    <property type="evidence" value="ECO:0007669"/>
    <property type="project" value="UniProtKB-ARBA"/>
</dbReference>
<dbReference type="PANTHER" id="PTHR19861:SF0">
    <property type="entry name" value="WD REPEAT-CONTAINING PROTEIN 82"/>
    <property type="match status" value="1"/>
</dbReference>
<dbReference type="SMART" id="SM00320">
    <property type="entry name" value="WD40"/>
    <property type="match status" value="2"/>
</dbReference>
<evidence type="ECO:0000256" key="2">
    <source>
        <dbReference type="ARBA" id="ARBA00005616"/>
    </source>
</evidence>
<feature type="repeat" description="WD" evidence="6">
    <location>
        <begin position="120"/>
        <end position="154"/>
    </location>
</feature>
<dbReference type="Gene3D" id="2.130.10.10">
    <property type="entry name" value="YVTN repeat-like/Quinoprotein amine dehydrogenase"/>
    <property type="match status" value="1"/>
</dbReference>
<evidence type="ECO:0000256" key="6">
    <source>
        <dbReference type="PROSITE-ProRule" id="PRU00221"/>
    </source>
</evidence>
<evidence type="ECO:0000256" key="1">
    <source>
        <dbReference type="ARBA" id="ARBA00004123"/>
    </source>
</evidence>
<keyword evidence="9" id="KW-1185">Reference proteome</keyword>
<comment type="caution">
    <text evidence="8">The sequence shown here is derived from an EMBL/GenBank/DDBJ whole genome shotgun (WGS) entry which is preliminary data.</text>
</comment>
<accession>A0A0F4YPA4</accession>
<dbReference type="STRING" id="1408163.A0A0F4YPA4"/>
<dbReference type="InterPro" id="IPR037867">
    <property type="entry name" value="Swd2/WDR82"/>
</dbReference>
<dbReference type="Pfam" id="PF00400">
    <property type="entry name" value="WD40"/>
    <property type="match status" value="2"/>
</dbReference>